<dbReference type="PANTHER" id="PTHR48021">
    <property type="match status" value="1"/>
</dbReference>
<keyword evidence="2" id="KW-0813">Transport</keyword>
<dbReference type="InterPro" id="IPR036259">
    <property type="entry name" value="MFS_trans_sf"/>
</dbReference>
<dbReference type="OrthoDB" id="6619466at2759"/>
<evidence type="ECO:0000256" key="2">
    <source>
        <dbReference type="ARBA" id="ARBA00022448"/>
    </source>
</evidence>
<evidence type="ECO:0000256" key="4">
    <source>
        <dbReference type="ARBA" id="ARBA00022597"/>
    </source>
</evidence>
<evidence type="ECO:0000256" key="1">
    <source>
        <dbReference type="ARBA" id="ARBA00004651"/>
    </source>
</evidence>
<dbReference type="Pfam" id="PF00083">
    <property type="entry name" value="Sugar_tr"/>
    <property type="match status" value="2"/>
</dbReference>
<comment type="subcellular location">
    <subcellularLocation>
        <location evidence="1">Cell membrane</location>
        <topology evidence="1">Multi-pass membrane protein</topology>
    </subcellularLocation>
</comment>
<organism evidence="8">
    <name type="scientific">Cyprideis torosa</name>
    <dbReference type="NCBI Taxonomy" id="163714"/>
    <lineage>
        <taxon>Eukaryota</taxon>
        <taxon>Metazoa</taxon>
        <taxon>Ecdysozoa</taxon>
        <taxon>Arthropoda</taxon>
        <taxon>Crustacea</taxon>
        <taxon>Oligostraca</taxon>
        <taxon>Ostracoda</taxon>
        <taxon>Podocopa</taxon>
        <taxon>Podocopida</taxon>
        <taxon>Cytherocopina</taxon>
        <taxon>Cytheroidea</taxon>
        <taxon>Cytherideidae</taxon>
        <taxon>Cyprideis</taxon>
    </lineage>
</organism>
<name>A0A7R8ZV80_9CRUS</name>
<dbReference type="SUPFAM" id="SSF103473">
    <property type="entry name" value="MFS general substrate transporter"/>
    <property type="match status" value="2"/>
</dbReference>
<dbReference type="Gene3D" id="1.20.1250.20">
    <property type="entry name" value="MFS general substrate transporter like domains"/>
    <property type="match status" value="2"/>
</dbReference>
<dbReference type="GO" id="GO:0005886">
    <property type="term" value="C:plasma membrane"/>
    <property type="evidence" value="ECO:0007669"/>
    <property type="project" value="UniProtKB-SubCell"/>
</dbReference>
<gene>
    <name evidence="8" type="ORF">CTOB1V02_LOCUS10957</name>
</gene>
<sequence>MVSVFQESVRWEHCQRFGSILNIGAVIGDLMLGLILGLLGTKKAVAFLTIPYVASWLMCLYPSSVTMVLAGRLLAGLCVDLRALVSVMYMNDFASKELRGRLQSLSMVFMNIGSILCYASGLFLDWAGIALFNDMPSPDFLAKVVESAEDKKEPHDCLPQENGDTEKAKLKEISKTGSIRQVLAAFFLSTSGLMYGFTVTYTAVAIPSWTEDSDAPFNMTTNDISLHGSIINVGAVIGAVLVGIIVTSLGTKKVVALLTIPYIVGWLMCLYPSSVSMVLAGRLLAGLSADSRTLVSLMYLNDFVSKELRGRLQSLAMVFMNVGNILCYAFGLFLDWSGIALFNAIFPIPLAMITYYFPEAPTHLLEKGSELTALRNLSYYRGNIAQSVLVAEFEEKKADLARKRRREAGGIKDLMSPIYIRPMLICLAVAFFRQTCGIFSILAFTVDIFDMTGTSMNPYVASIIMSSLQLVSQLFSASLADKFGRKRFTLFSLFVCGSSQGIFGVYYFLKSKPDYATTMEGLGIIPLVALITLMMGYGMGLYNCHYSIPLEILPVKIRTQAMSICMVLNAAVCFVVVLSFYSMTESALGMHGTFWTYGCSCLILFLIIAIYVPESRGMTLAEVERKMSESALEKMNRKRAATMPKHH</sequence>
<dbReference type="AlphaFoldDB" id="A0A7R8ZV80"/>
<evidence type="ECO:0000256" key="3">
    <source>
        <dbReference type="ARBA" id="ARBA00022475"/>
    </source>
</evidence>
<evidence type="ECO:0000313" key="8">
    <source>
        <dbReference type="EMBL" id="CAD7233134.1"/>
    </source>
</evidence>
<protein>
    <submittedName>
        <fullName evidence="8">Uncharacterized protein</fullName>
    </submittedName>
</protein>
<proteinExistence type="predicted"/>
<keyword evidence="6" id="KW-1133">Transmembrane helix</keyword>
<dbReference type="InterPro" id="IPR020846">
    <property type="entry name" value="MFS_dom"/>
</dbReference>
<evidence type="ECO:0000256" key="5">
    <source>
        <dbReference type="ARBA" id="ARBA00022692"/>
    </source>
</evidence>
<evidence type="ECO:0000256" key="6">
    <source>
        <dbReference type="ARBA" id="ARBA00022989"/>
    </source>
</evidence>
<dbReference type="PANTHER" id="PTHR48021:SF1">
    <property type="entry name" value="GH07001P-RELATED"/>
    <property type="match status" value="1"/>
</dbReference>
<dbReference type="InterPro" id="IPR005828">
    <property type="entry name" value="MFS_sugar_transport-like"/>
</dbReference>
<dbReference type="PROSITE" id="PS50850">
    <property type="entry name" value="MFS"/>
    <property type="match status" value="1"/>
</dbReference>
<dbReference type="GO" id="GO:0022857">
    <property type="term" value="F:transmembrane transporter activity"/>
    <property type="evidence" value="ECO:0007669"/>
    <property type="project" value="InterPro"/>
</dbReference>
<keyword evidence="3" id="KW-1003">Cell membrane</keyword>
<dbReference type="FunFam" id="1.20.1250.20:FF:000218">
    <property type="entry name" value="facilitated trehalose transporter Tret1"/>
    <property type="match status" value="1"/>
</dbReference>
<accession>A0A7R8ZV80</accession>
<dbReference type="InterPro" id="IPR050549">
    <property type="entry name" value="MFS_Trehalose_Transporter"/>
</dbReference>
<dbReference type="EMBL" id="OB665700">
    <property type="protein sequence ID" value="CAD7233134.1"/>
    <property type="molecule type" value="Genomic_DNA"/>
</dbReference>
<keyword evidence="5" id="KW-0812">Transmembrane</keyword>
<reference evidence="8" key="1">
    <citation type="submission" date="2020-11" db="EMBL/GenBank/DDBJ databases">
        <authorList>
            <person name="Tran Van P."/>
        </authorList>
    </citation>
    <scope>NUCLEOTIDE SEQUENCE</scope>
</reference>
<keyword evidence="7" id="KW-0472">Membrane</keyword>
<evidence type="ECO:0000256" key="7">
    <source>
        <dbReference type="ARBA" id="ARBA00023136"/>
    </source>
</evidence>
<keyword evidence="4" id="KW-0762">Sugar transport</keyword>